<protein>
    <recommendedName>
        <fullName evidence="1">Tyrosine-protein phosphatase domain-containing protein</fullName>
    </recommendedName>
</protein>
<dbReference type="Pfam" id="PF00102">
    <property type="entry name" value="Y_phosphatase"/>
    <property type="match status" value="1"/>
</dbReference>
<reference evidence="2" key="1">
    <citation type="journal article" date="2023" name="G3 (Bethesda)">
        <title>A reference genome for the long-term kleptoplast-retaining sea slug Elysia crispata morphotype clarki.</title>
        <authorList>
            <person name="Eastman K.E."/>
            <person name="Pendleton A.L."/>
            <person name="Shaikh M.A."/>
            <person name="Suttiyut T."/>
            <person name="Ogas R."/>
            <person name="Tomko P."/>
            <person name="Gavelis G."/>
            <person name="Widhalm J.R."/>
            <person name="Wisecaver J.H."/>
        </authorList>
    </citation>
    <scope>NUCLEOTIDE SEQUENCE</scope>
    <source>
        <strain evidence="2">ECLA1</strain>
    </source>
</reference>
<dbReference type="PROSITE" id="PS50055">
    <property type="entry name" value="TYR_PHOSPHATASE_PTP"/>
    <property type="match status" value="1"/>
</dbReference>
<dbReference type="PANTHER" id="PTHR19134:SF449">
    <property type="entry name" value="TYROSINE-PROTEIN PHOSPHATASE 1"/>
    <property type="match status" value="1"/>
</dbReference>
<dbReference type="PRINTS" id="PR00700">
    <property type="entry name" value="PRTYPHPHTASE"/>
</dbReference>
<keyword evidence="3" id="KW-1185">Reference proteome</keyword>
<dbReference type="AlphaFoldDB" id="A0AAE1E8M8"/>
<accession>A0AAE1E8M8</accession>
<dbReference type="InterPro" id="IPR050348">
    <property type="entry name" value="Protein-Tyr_Phosphatase"/>
</dbReference>
<organism evidence="2 3">
    <name type="scientific">Elysia crispata</name>
    <name type="common">lettuce slug</name>
    <dbReference type="NCBI Taxonomy" id="231223"/>
    <lineage>
        <taxon>Eukaryota</taxon>
        <taxon>Metazoa</taxon>
        <taxon>Spiralia</taxon>
        <taxon>Lophotrochozoa</taxon>
        <taxon>Mollusca</taxon>
        <taxon>Gastropoda</taxon>
        <taxon>Heterobranchia</taxon>
        <taxon>Euthyneura</taxon>
        <taxon>Panpulmonata</taxon>
        <taxon>Sacoglossa</taxon>
        <taxon>Placobranchoidea</taxon>
        <taxon>Plakobranchidae</taxon>
        <taxon>Elysia</taxon>
    </lineage>
</organism>
<dbReference type="Proteomes" id="UP001283361">
    <property type="component" value="Unassembled WGS sequence"/>
</dbReference>
<dbReference type="InterPro" id="IPR000242">
    <property type="entry name" value="PTP_cat"/>
</dbReference>
<evidence type="ECO:0000313" key="2">
    <source>
        <dbReference type="EMBL" id="KAK3796933.1"/>
    </source>
</evidence>
<gene>
    <name evidence="2" type="ORF">RRG08_032237</name>
</gene>
<dbReference type="GO" id="GO:0004725">
    <property type="term" value="F:protein tyrosine phosphatase activity"/>
    <property type="evidence" value="ECO:0007669"/>
    <property type="project" value="InterPro"/>
</dbReference>
<proteinExistence type="predicted"/>
<dbReference type="Gene3D" id="3.90.190.10">
    <property type="entry name" value="Protein tyrosine phosphatase superfamily"/>
    <property type="match status" value="1"/>
</dbReference>
<dbReference type="SUPFAM" id="SSF52799">
    <property type="entry name" value="(Phosphotyrosine protein) phosphatases II"/>
    <property type="match status" value="1"/>
</dbReference>
<comment type="caution">
    <text evidence="2">The sequence shown here is derived from an EMBL/GenBank/DDBJ whole genome shotgun (WGS) entry which is preliminary data.</text>
</comment>
<evidence type="ECO:0000313" key="3">
    <source>
        <dbReference type="Proteomes" id="UP001283361"/>
    </source>
</evidence>
<dbReference type="EMBL" id="JAWDGP010000828">
    <property type="protein sequence ID" value="KAK3796933.1"/>
    <property type="molecule type" value="Genomic_DNA"/>
</dbReference>
<dbReference type="SMART" id="SM00194">
    <property type="entry name" value="PTPc"/>
    <property type="match status" value="1"/>
</dbReference>
<dbReference type="PANTHER" id="PTHR19134">
    <property type="entry name" value="RECEPTOR-TYPE TYROSINE-PROTEIN PHOSPHATASE"/>
    <property type="match status" value="1"/>
</dbReference>
<name>A0AAE1E8M8_9GAST</name>
<dbReference type="InterPro" id="IPR029021">
    <property type="entry name" value="Prot-tyrosine_phosphatase-like"/>
</dbReference>
<evidence type="ECO:0000259" key="1">
    <source>
        <dbReference type="PROSITE" id="PS50055"/>
    </source>
</evidence>
<sequence length="210" mass="24033">MSKSLASYIGIKVAQLKVMCGLSVDLEAIEDKAVNSVSPDPIAANKFQSVYRQRLRNKQLDLEFKAIGKSCEDHSTNAALRNVLLNVKQDVVTYDHSRVIVWDIPVTVGTDYYNASFVDGYNGPKEYIAVQGPSSKCLASFWHLVWQERVTCIVMATGLFENAVQQCDKYWVDHTRKYSRHGDIHIWHERSIYLAKLNIRTFRIQKAIEY</sequence>
<feature type="domain" description="Tyrosine-protein phosphatase" evidence="1">
    <location>
        <begin position="60"/>
        <end position="210"/>
    </location>
</feature>